<dbReference type="AlphaFoldDB" id="A0A641QF40"/>
<accession>A0A641QF40</accession>
<sequence>MQIKISFFGHPKYNKYICTIFNSKFMGKNEKTSPKVASIASELLRNPKTPKKVKTVAASALTQTADKKKSKK</sequence>
<proteinExistence type="predicted"/>
<evidence type="ECO:0000313" key="1">
    <source>
        <dbReference type="EMBL" id="KAA3964504.1"/>
    </source>
</evidence>
<organism evidence="1">
    <name type="scientific">Bacteroides ovatus</name>
    <dbReference type="NCBI Taxonomy" id="28116"/>
    <lineage>
        <taxon>Bacteria</taxon>
        <taxon>Pseudomonadati</taxon>
        <taxon>Bacteroidota</taxon>
        <taxon>Bacteroidia</taxon>
        <taxon>Bacteroidales</taxon>
        <taxon>Bacteroidaceae</taxon>
        <taxon>Bacteroides</taxon>
    </lineage>
</organism>
<reference evidence="1" key="1">
    <citation type="journal article" date="2019" name="Nat. Med.">
        <title>A library of human gut bacterial isolates paired with longitudinal multiomics data enables mechanistic microbiome research.</title>
        <authorList>
            <person name="Poyet M."/>
            <person name="Groussin M."/>
            <person name="Gibbons S.M."/>
            <person name="Avila-Pacheco J."/>
            <person name="Jiang X."/>
            <person name="Kearney S.M."/>
            <person name="Perrotta A.R."/>
            <person name="Berdy B."/>
            <person name="Zhao S."/>
            <person name="Lieberman T.D."/>
            <person name="Swanson P.K."/>
            <person name="Smith M."/>
            <person name="Roesemann S."/>
            <person name="Alexander J.E."/>
            <person name="Rich S.A."/>
            <person name="Livny J."/>
            <person name="Vlamakis H."/>
            <person name="Clish C."/>
            <person name="Bullock K."/>
            <person name="Deik A."/>
            <person name="Scott J."/>
            <person name="Pierce K.A."/>
            <person name="Xavier R.J."/>
            <person name="Alm E.J."/>
        </authorList>
    </citation>
    <scope>NUCLEOTIDE SEQUENCE</scope>
    <source>
        <strain evidence="1">BIOML-A154</strain>
    </source>
</reference>
<gene>
    <name evidence="1" type="ORF">F3D74_04770</name>
</gene>
<comment type="caution">
    <text evidence="1">The sequence shown here is derived from an EMBL/GenBank/DDBJ whole genome shotgun (WGS) entry which is preliminary data.</text>
</comment>
<dbReference type="EMBL" id="VWKV01000005">
    <property type="protein sequence ID" value="KAA3964504.1"/>
    <property type="molecule type" value="Genomic_DNA"/>
</dbReference>
<name>A0A641QF40_BACOV</name>
<protein>
    <submittedName>
        <fullName evidence="1">Uncharacterized protein</fullName>
    </submittedName>
</protein>